<dbReference type="PANTHER" id="PTHR43736">
    <property type="entry name" value="ADP-RIBOSE PYROPHOSPHATASE"/>
    <property type="match status" value="1"/>
</dbReference>
<dbReference type="InterPro" id="IPR000086">
    <property type="entry name" value="NUDIX_hydrolase_dom"/>
</dbReference>
<dbReference type="Pfam" id="PF00293">
    <property type="entry name" value="NUDIX"/>
    <property type="match status" value="1"/>
</dbReference>
<dbReference type="InterPro" id="IPR020084">
    <property type="entry name" value="NUDIX_hydrolase_CS"/>
</dbReference>
<dbReference type="PROSITE" id="PS51462">
    <property type="entry name" value="NUDIX"/>
    <property type="match status" value="1"/>
</dbReference>
<comment type="similarity">
    <text evidence="1 3">Belongs to the Nudix hydrolase family.</text>
</comment>
<keyword evidence="2 3" id="KW-0378">Hydrolase</keyword>
<dbReference type="PROSITE" id="PS00893">
    <property type="entry name" value="NUDIX_BOX"/>
    <property type="match status" value="1"/>
</dbReference>
<dbReference type="InterPro" id="IPR020476">
    <property type="entry name" value="Nudix_hydrolase"/>
</dbReference>
<evidence type="ECO:0000313" key="5">
    <source>
        <dbReference type="EMBL" id="MCM2677936.1"/>
    </source>
</evidence>
<dbReference type="InterPro" id="IPR015797">
    <property type="entry name" value="NUDIX_hydrolase-like_dom_sf"/>
</dbReference>
<dbReference type="PRINTS" id="PR00502">
    <property type="entry name" value="NUDIXFAMILY"/>
</dbReference>
<evidence type="ECO:0000256" key="1">
    <source>
        <dbReference type="ARBA" id="ARBA00005582"/>
    </source>
</evidence>
<reference evidence="5" key="1">
    <citation type="submission" date="2022-06" db="EMBL/GenBank/DDBJ databases">
        <title>Alkalicoccobacillus porphyridii sp. nov., isolated from a marine red alga, Porphyridium purpureum and reclassification of Shouchella plakortidis and Shouchella gibsonii as Alkalicoccobacillus plakortidis comb. nov. and Alkalicoccobacillus gibsonii comb. nov.</title>
        <authorList>
            <person name="Kim K.H."/>
            <person name="Lee J.K."/>
            <person name="Han D.M."/>
            <person name="Baek J.H."/>
            <person name="Jeon C.O."/>
        </authorList>
    </citation>
    <scope>NUCLEOTIDE SEQUENCE</scope>
    <source>
        <strain evidence="5">DSM 19153</strain>
    </source>
</reference>
<dbReference type="Gene3D" id="3.90.79.10">
    <property type="entry name" value="Nucleoside Triphosphate Pyrophosphohydrolase"/>
    <property type="match status" value="1"/>
</dbReference>
<gene>
    <name evidence="5" type="ORF">NDM98_22670</name>
</gene>
<dbReference type="PANTHER" id="PTHR43736:SF1">
    <property type="entry name" value="DIHYDRONEOPTERIN TRIPHOSPHATE DIPHOSPHATASE"/>
    <property type="match status" value="1"/>
</dbReference>
<evidence type="ECO:0000256" key="3">
    <source>
        <dbReference type="RuleBase" id="RU003476"/>
    </source>
</evidence>
<name>A0ABT0XPV0_9BACI</name>
<evidence type="ECO:0000256" key="2">
    <source>
        <dbReference type="ARBA" id="ARBA00022801"/>
    </source>
</evidence>
<evidence type="ECO:0000259" key="4">
    <source>
        <dbReference type="PROSITE" id="PS51462"/>
    </source>
</evidence>
<evidence type="ECO:0000313" key="6">
    <source>
        <dbReference type="Proteomes" id="UP001203665"/>
    </source>
</evidence>
<feature type="domain" description="Nudix hydrolase" evidence="4">
    <location>
        <begin position="1"/>
        <end position="152"/>
    </location>
</feature>
<comment type="caution">
    <text evidence="5">The sequence shown here is derived from an EMBL/GenBank/DDBJ whole genome shotgun (WGS) entry which is preliminary data.</text>
</comment>
<keyword evidence="6" id="KW-1185">Reference proteome</keyword>
<dbReference type="Proteomes" id="UP001203665">
    <property type="component" value="Unassembled WGS sequence"/>
</dbReference>
<accession>A0ABT0XPV0</accession>
<dbReference type="RefSeq" id="WP_251611732.1">
    <property type="nucleotide sequence ID" value="NZ_JAMQJY010000007.1"/>
</dbReference>
<protein>
    <submittedName>
        <fullName evidence="5">NUDIX domain-containing protein</fullName>
    </submittedName>
</protein>
<organism evidence="5 6">
    <name type="scientific">Alkalicoccobacillus plakortidis</name>
    <dbReference type="NCBI Taxonomy" id="444060"/>
    <lineage>
        <taxon>Bacteria</taxon>
        <taxon>Bacillati</taxon>
        <taxon>Bacillota</taxon>
        <taxon>Bacilli</taxon>
        <taxon>Bacillales</taxon>
        <taxon>Bacillaceae</taxon>
        <taxon>Alkalicoccobacillus</taxon>
    </lineage>
</organism>
<sequence length="165" mass="18804">MFVNVRAIITRQTPDGREILIQKRNKPFEGSSPYELPGGQVEEYESLYDALVREVKEETGLEVKHIKNQEARITTQDETSNVEAITPFCMYQTLRGPVDSLGAYFLCEAEGELLSDGDATQQVQWIKVEELKNLLEKQCIQFSWIDKSGVLYYLRSLEYGTSNGV</sequence>
<proteinExistence type="inferred from homology"/>
<dbReference type="SUPFAM" id="SSF55811">
    <property type="entry name" value="Nudix"/>
    <property type="match status" value="1"/>
</dbReference>
<dbReference type="EMBL" id="JAMQJY010000007">
    <property type="protein sequence ID" value="MCM2677936.1"/>
    <property type="molecule type" value="Genomic_DNA"/>
</dbReference>